<dbReference type="RefSeq" id="WP_074750593.1">
    <property type="nucleotide sequence ID" value="NZ_FNCO01000002.1"/>
</dbReference>
<evidence type="ECO:0000313" key="2">
    <source>
        <dbReference type="EMBL" id="SDG49565.1"/>
    </source>
</evidence>
<dbReference type="Proteomes" id="UP000182894">
    <property type="component" value="Unassembled WGS sequence"/>
</dbReference>
<gene>
    <name evidence="2" type="ORF">SAMN05216605_102239</name>
</gene>
<organism evidence="2 3">
    <name type="scientific">Pseudomonas abietaniphila</name>
    <dbReference type="NCBI Taxonomy" id="89065"/>
    <lineage>
        <taxon>Bacteria</taxon>
        <taxon>Pseudomonadati</taxon>
        <taxon>Pseudomonadota</taxon>
        <taxon>Gammaproteobacteria</taxon>
        <taxon>Pseudomonadales</taxon>
        <taxon>Pseudomonadaceae</taxon>
        <taxon>Pseudomonas</taxon>
    </lineage>
</organism>
<name>A0A1G7UPN7_9PSED</name>
<proteinExistence type="predicted"/>
<sequence length="229" mass="24744">MATPSAPEKSVSPIVVAGQLTLRTIRGRNGPFTVGRLATHLGVFEVKDPELEQYPEGKYDGQFIIRYIFPRSYPVGGGMRFEIRASLDGMTLEGIDKLSRDEARSFATQDVDPLDEELGAQPAAMPAKPAKASRPAKPAPVQASADPLVDTTPFGVDAPTPASAAASGSAEDGDAALFGLLWPLRESVRLDSTIDRRTFRAQIARLGELGYTLDYKTQEWSRQAELQPA</sequence>
<feature type="region of interest" description="Disordered" evidence="1">
    <location>
        <begin position="123"/>
        <end position="169"/>
    </location>
</feature>
<dbReference type="STRING" id="89065.SAMN05216605_102239"/>
<evidence type="ECO:0000256" key="1">
    <source>
        <dbReference type="SAM" id="MobiDB-lite"/>
    </source>
</evidence>
<accession>A0A1G7UPN7</accession>
<dbReference type="AlphaFoldDB" id="A0A1G7UPN7"/>
<evidence type="ECO:0000313" key="3">
    <source>
        <dbReference type="Proteomes" id="UP000182894"/>
    </source>
</evidence>
<keyword evidence="3" id="KW-1185">Reference proteome</keyword>
<feature type="compositionally biased region" description="Low complexity" evidence="1">
    <location>
        <begin position="123"/>
        <end position="140"/>
    </location>
</feature>
<evidence type="ECO:0008006" key="4">
    <source>
        <dbReference type="Google" id="ProtNLM"/>
    </source>
</evidence>
<protein>
    <recommendedName>
        <fullName evidence="4">DUF3275 family protein</fullName>
    </recommendedName>
</protein>
<feature type="compositionally biased region" description="Low complexity" evidence="1">
    <location>
        <begin position="157"/>
        <end position="169"/>
    </location>
</feature>
<dbReference type="OrthoDB" id="8445945at2"/>
<dbReference type="Pfam" id="PF11679">
    <property type="entry name" value="DUF3275"/>
    <property type="match status" value="1"/>
</dbReference>
<dbReference type="EMBL" id="FNCO01000002">
    <property type="protein sequence ID" value="SDG49565.1"/>
    <property type="molecule type" value="Genomic_DNA"/>
</dbReference>
<dbReference type="InterPro" id="IPR021693">
    <property type="entry name" value="DUF3275"/>
</dbReference>
<reference evidence="3" key="1">
    <citation type="submission" date="2016-10" db="EMBL/GenBank/DDBJ databases">
        <authorList>
            <person name="Varghese N."/>
            <person name="Submissions S."/>
        </authorList>
    </citation>
    <scope>NUCLEOTIDE SEQUENCE [LARGE SCALE GENOMIC DNA]</scope>
    <source>
        <strain evidence="3">ATCC 700689</strain>
    </source>
</reference>